<reference evidence="1" key="1">
    <citation type="submission" date="2022-08" db="EMBL/GenBank/DDBJ databases">
        <title>Genome Sequence of Pycnoporus sanguineus.</title>
        <authorList>
            <person name="Buettner E."/>
        </authorList>
    </citation>
    <scope>NUCLEOTIDE SEQUENCE</scope>
    <source>
        <strain evidence="1">CG-C14</strain>
    </source>
</reference>
<name>A0ACC1PS71_9APHY</name>
<organism evidence="1 2">
    <name type="scientific">Trametes sanguinea</name>
    <dbReference type="NCBI Taxonomy" id="158606"/>
    <lineage>
        <taxon>Eukaryota</taxon>
        <taxon>Fungi</taxon>
        <taxon>Dikarya</taxon>
        <taxon>Basidiomycota</taxon>
        <taxon>Agaricomycotina</taxon>
        <taxon>Agaricomycetes</taxon>
        <taxon>Polyporales</taxon>
        <taxon>Polyporaceae</taxon>
        <taxon>Trametes</taxon>
    </lineage>
</organism>
<evidence type="ECO:0000313" key="1">
    <source>
        <dbReference type="EMBL" id="KAJ3001342.1"/>
    </source>
</evidence>
<sequence>MAPARILPSLQELEFPRVRFESDDHFVDTLKVLHLFTDISELEFWAGLVWWSDPADVLKGLRWPGSAKVQTLAFVDFPNGWTSITHQAITQSGSLDGARTPWPSVPKAMWTRSSLYSLSYKQSHLVYAGCASIRFLPTSISHLGLSLIVEMYSHNSPTDVDHLVSNIQFRSYIRLLGRCTSIGLEHVVLDVRNTDHDFMLELDWDDMDRQLSDIGSLRSVRVDYNEMTEI</sequence>
<proteinExistence type="predicted"/>
<dbReference type="Proteomes" id="UP001144978">
    <property type="component" value="Unassembled WGS sequence"/>
</dbReference>
<gene>
    <name evidence="1" type="ORF">NUW54_g6489</name>
</gene>
<dbReference type="EMBL" id="JANSHE010001734">
    <property type="protein sequence ID" value="KAJ3001342.1"/>
    <property type="molecule type" value="Genomic_DNA"/>
</dbReference>
<evidence type="ECO:0000313" key="2">
    <source>
        <dbReference type="Proteomes" id="UP001144978"/>
    </source>
</evidence>
<keyword evidence="2" id="KW-1185">Reference proteome</keyword>
<accession>A0ACC1PS71</accession>
<comment type="caution">
    <text evidence="1">The sequence shown here is derived from an EMBL/GenBank/DDBJ whole genome shotgun (WGS) entry which is preliminary data.</text>
</comment>
<protein>
    <submittedName>
        <fullName evidence="1">Uncharacterized protein</fullName>
    </submittedName>
</protein>